<proteinExistence type="predicted"/>
<evidence type="ECO:0000313" key="3">
    <source>
        <dbReference type="Proteomes" id="UP001056766"/>
    </source>
</evidence>
<comment type="caution">
    <text evidence="2">The sequence shown here is derived from an EMBL/GenBank/DDBJ whole genome shotgun (WGS) entry which is preliminary data.</text>
</comment>
<feature type="domain" description="RiboL-PSP-HEPN" evidence="1">
    <location>
        <begin position="29"/>
        <end position="191"/>
    </location>
</feature>
<dbReference type="EMBL" id="JAGSOI010000002">
    <property type="protein sequence ID" value="MCM1985609.1"/>
    <property type="molecule type" value="Genomic_DNA"/>
</dbReference>
<dbReference type="Pfam" id="PF18735">
    <property type="entry name" value="HEPN_RiboL-PSP"/>
    <property type="match status" value="1"/>
</dbReference>
<dbReference type="RefSeq" id="WP_250866989.1">
    <property type="nucleotide sequence ID" value="NZ_JAGSOI010000002.1"/>
</dbReference>
<dbReference type="Proteomes" id="UP001056766">
    <property type="component" value="Unassembled WGS sequence"/>
</dbReference>
<dbReference type="AlphaFoldDB" id="A0A9E4ZES8"/>
<name>A0A9E4ZES8_9EURY</name>
<reference evidence="2" key="2">
    <citation type="submission" date="2021-04" db="EMBL/GenBank/DDBJ databases">
        <authorList>
            <person name="Dong X."/>
        </authorList>
    </citation>
    <scope>NUCLEOTIDE SEQUENCE</scope>
    <source>
        <strain evidence="2">LLY</strain>
    </source>
</reference>
<evidence type="ECO:0000313" key="2">
    <source>
        <dbReference type="EMBL" id="MCM1985609.1"/>
    </source>
</evidence>
<keyword evidence="3" id="KW-1185">Reference proteome</keyword>
<sequence length="198" mass="22726">MNDHTILEEHLELYNDLLTFTQNANDKLVAGDDEFITLNMNFFTKSLMVISCAYLESYLKKASNLMIDTFNLRINNAKVPHNLVDWSLNKKKSKPNDEVRQFSFEITDDDIDSELSGNVYLTLAFFKKLGINLDANPDFFDCKDRVGSLVDKRNNIVHQNDDASDISPLDIMDNITFLMDYIGIIDEEVVNKLALEEN</sequence>
<reference evidence="2" key="1">
    <citation type="journal article" date="2021" name="mSystems">
        <title>Bacteria and Archaea Synergistically Convert Glycine Betaine to Biogenic Methane in the Formosa Cold Seep of the South China Sea.</title>
        <authorList>
            <person name="Li L."/>
            <person name="Zhang W."/>
            <person name="Zhang S."/>
            <person name="Song L."/>
            <person name="Sun Q."/>
            <person name="Zhang H."/>
            <person name="Xiang H."/>
            <person name="Dong X."/>
        </authorList>
    </citation>
    <scope>NUCLEOTIDE SEQUENCE</scope>
    <source>
        <strain evidence="2">LLY</strain>
    </source>
</reference>
<protein>
    <recommendedName>
        <fullName evidence="1">RiboL-PSP-HEPN domain-containing protein</fullName>
    </recommendedName>
</protein>
<accession>A0A9E4ZES8</accession>
<dbReference type="InterPro" id="IPR041519">
    <property type="entry name" value="HEPN_RiboL-PSP"/>
</dbReference>
<gene>
    <name evidence="2" type="ORF">KDK67_01030</name>
</gene>
<evidence type="ECO:0000259" key="1">
    <source>
        <dbReference type="Pfam" id="PF18735"/>
    </source>
</evidence>
<organism evidence="2 3">
    <name type="scientific">Methanococcoides seepicolus</name>
    <dbReference type="NCBI Taxonomy" id="2828780"/>
    <lineage>
        <taxon>Archaea</taxon>
        <taxon>Methanobacteriati</taxon>
        <taxon>Methanobacteriota</taxon>
        <taxon>Stenosarchaea group</taxon>
        <taxon>Methanomicrobia</taxon>
        <taxon>Methanosarcinales</taxon>
        <taxon>Methanosarcinaceae</taxon>
        <taxon>Methanococcoides</taxon>
    </lineage>
</organism>